<dbReference type="InterPro" id="IPR006139">
    <property type="entry name" value="D-isomer_2_OHA_DH_cat_dom"/>
</dbReference>
<dbReference type="PANTHER" id="PTHR10996:SF178">
    <property type="entry name" value="2-HYDROXYACID DEHYDROGENASE YGL185C-RELATED"/>
    <property type="match status" value="1"/>
</dbReference>
<dbReference type="CDD" id="cd12156">
    <property type="entry name" value="HPPR"/>
    <property type="match status" value="1"/>
</dbReference>
<dbReference type="Pfam" id="PF02826">
    <property type="entry name" value="2-Hacid_dh_C"/>
    <property type="match status" value="1"/>
</dbReference>
<keyword evidence="7" id="KW-1185">Reference proteome</keyword>
<dbReference type="InterPro" id="IPR006140">
    <property type="entry name" value="D-isomer_DH_NAD-bd"/>
</dbReference>
<reference evidence="6 7" key="1">
    <citation type="submission" date="2024-10" db="EMBL/GenBank/DDBJ databases">
        <title>Paracoccus drimophilus sp. nov., a novel bacterium from corn roots in Hunan.</title>
        <authorList>
            <person name="Li X."/>
        </authorList>
    </citation>
    <scope>NUCLEOTIDE SEQUENCE [LARGE SCALE GENOMIC DNA]</scope>
    <source>
        <strain evidence="6 7">NGMCC 1.201697</strain>
    </source>
</reference>
<protein>
    <submittedName>
        <fullName evidence="6">2-hydroxyacid dehydrogenase</fullName>
    </submittedName>
</protein>
<evidence type="ECO:0000313" key="7">
    <source>
        <dbReference type="Proteomes" id="UP001609376"/>
    </source>
</evidence>
<evidence type="ECO:0000259" key="5">
    <source>
        <dbReference type="Pfam" id="PF02826"/>
    </source>
</evidence>
<organism evidence="6 7">
    <name type="scientific">Paracoccus broussonetiae subsp. drimophilus</name>
    <dbReference type="NCBI Taxonomy" id="3373869"/>
    <lineage>
        <taxon>Bacteria</taxon>
        <taxon>Pseudomonadati</taxon>
        <taxon>Pseudomonadota</taxon>
        <taxon>Alphaproteobacteria</taxon>
        <taxon>Rhodobacterales</taxon>
        <taxon>Paracoccaceae</taxon>
        <taxon>Paracoccus</taxon>
        <taxon>Paracoccus broussonetiae</taxon>
    </lineage>
</organism>
<dbReference type="SUPFAM" id="SSF52283">
    <property type="entry name" value="Formate/glycerate dehydrogenase catalytic domain-like"/>
    <property type="match status" value="1"/>
</dbReference>
<dbReference type="InterPro" id="IPR050223">
    <property type="entry name" value="D-isomer_2-hydroxyacid_DH"/>
</dbReference>
<evidence type="ECO:0000256" key="3">
    <source>
        <dbReference type="RuleBase" id="RU003719"/>
    </source>
</evidence>
<proteinExistence type="inferred from homology"/>
<keyword evidence="1 3" id="KW-0560">Oxidoreductase</keyword>
<evidence type="ECO:0000256" key="2">
    <source>
        <dbReference type="ARBA" id="ARBA00023027"/>
    </source>
</evidence>
<dbReference type="Proteomes" id="UP001609376">
    <property type="component" value="Unassembled WGS sequence"/>
</dbReference>
<dbReference type="SUPFAM" id="SSF51735">
    <property type="entry name" value="NAD(P)-binding Rossmann-fold domains"/>
    <property type="match status" value="1"/>
</dbReference>
<gene>
    <name evidence="6" type="ORF">ACHFJ0_20345</name>
</gene>
<evidence type="ECO:0000259" key="4">
    <source>
        <dbReference type="Pfam" id="PF00389"/>
    </source>
</evidence>
<dbReference type="InterPro" id="IPR036291">
    <property type="entry name" value="NAD(P)-bd_dom_sf"/>
</dbReference>
<evidence type="ECO:0000313" key="6">
    <source>
        <dbReference type="EMBL" id="MFH5776600.1"/>
    </source>
</evidence>
<dbReference type="EMBL" id="JBIMPR010000019">
    <property type="protein sequence ID" value="MFH5776600.1"/>
    <property type="molecule type" value="Genomic_DNA"/>
</dbReference>
<feature type="domain" description="D-isomer specific 2-hydroxyacid dehydrogenase NAD-binding" evidence="5">
    <location>
        <begin position="109"/>
        <end position="280"/>
    </location>
</feature>
<dbReference type="Gene3D" id="3.40.50.720">
    <property type="entry name" value="NAD(P)-binding Rossmann-like Domain"/>
    <property type="match status" value="2"/>
</dbReference>
<feature type="domain" description="D-isomer specific 2-hydroxyacid dehydrogenase catalytic" evidence="4">
    <location>
        <begin position="5"/>
        <end position="312"/>
    </location>
</feature>
<sequence length="312" mass="33340">MKPDVLVAYPLRSPFMEELGQRYTLHRLDQADDRDALLEKAGPVCTAMVVNGHVTVDKALLDRLPALRLAACSSAGFDQMDLAEMTRRGIALTNTSDALVDEVANMAVLLALACQRRLVEADAYVRSGEWGRKGMFPLTPSTVGRRTGIVGLGNIGHSIARRCAALGHDIAYFGRSRKPVDYRFFDDLVRLADWADILIVATPGGAGTEGLVSAEVIRALGPDGTLVNVARGTVVDEPALIAALQGGKLGSAGIDVYLNEPTPDPALAALSNVILYPHHASGTVETRDRMARMALDNVDAFFAGQPLLTPVN</sequence>
<comment type="caution">
    <text evidence="6">The sequence shown here is derived from an EMBL/GenBank/DDBJ whole genome shotgun (WGS) entry which is preliminary data.</text>
</comment>
<dbReference type="PANTHER" id="PTHR10996">
    <property type="entry name" value="2-HYDROXYACID DEHYDROGENASE-RELATED"/>
    <property type="match status" value="1"/>
</dbReference>
<comment type="similarity">
    <text evidence="3">Belongs to the D-isomer specific 2-hydroxyacid dehydrogenase family.</text>
</comment>
<dbReference type="RefSeq" id="WP_395135615.1">
    <property type="nucleotide sequence ID" value="NZ_JBIMPR010000019.1"/>
</dbReference>
<evidence type="ECO:0000256" key="1">
    <source>
        <dbReference type="ARBA" id="ARBA00023002"/>
    </source>
</evidence>
<keyword evidence="2" id="KW-0520">NAD</keyword>
<accession>A0ABW7LTJ2</accession>
<name>A0ABW7LTJ2_9RHOB</name>
<dbReference type="Pfam" id="PF00389">
    <property type="entry name" value="2-Hacid_dh"/>
    <property type="match status" value="1"/>
</dbReference>